<accession>A0ABW2ILR4</accession>
<protein>
    <submittedName>
        <fullName evidence="2">TerB family tellurite resistance protein</fullName>
    </submittedName>
</protein>
<dbReference type="InterPro" id="IPR007791">
    <property type="entry name" value="DjlA_N"/>
</dbReference>
<gene>
    <name evidence="2" type="ORF">ACFQS8_09370</name>
</gene>
<sequence length="138" mass="15068">MLPSKFKMSAATLLMGLIKSDQEINDAEVNAAYKYLNDLGTDEPERPWAPGDNAVLGRTSGNRLNEALGALRFSPEEDRLDLMEALWHVAAADGHIHEAEEEFVASAAEALDLPKSVVHIIRPAMGDPNFELAQRLSA</sequence>
<dbReference type="RefSeq" id="WP_382167063.1">
    <property type="nucleotide sequence ID" value="NZ_JBHTBR010000005.1"/>
</dbReference>
<proteinExistence type="predicted"/>
<name>A0ABW2ILR4_9PROT</name>
<dbReference type="Pfam" id="PF05099">
    <property type="entry name" value="TerB"/>
    <property type="match status" value="1"/>
</dbReference>
<keyword evidence="3" id="KW-1185">Reference proteome</keyword>
<feature type="domain" description="Co-chaperone DjlA N-terminal" evidence="1">
    <location>
        <begin position="9"/>
        <end position="118"/>
    </location>
</feature>
<evidence type="ECO:0000313" key="3">
    <source>
        <dbReference type="Proteomes" id="UP001596492"/>
    </source>
</evidence>
<dbReference type="Gene3D" id="1.10.3680.10">
    <property type="entry name" value="TerB-like"/>
    <property type="match status" value="1"/>
</dbReference>
<comment type="caution">
    <text evidence="2">The sequence shown here is derived from an EMBL/GenBank/DDBJ whole genome shotgun (WGS) entry which is preliminary data.</text>
</comment>
<evidence type="ECO:0000313" key="2">
    <source>
        <dbReference type="EMBL" id="MFC7291823.1"/>
    </source>
</evidence>
<reference evidence="3" key="1">
    <citation type="journal article" date="2019" name="Int. J. Syst. Evol. Microbiol.">
        <title>The Global Catalogue of Microorganisms (GCM) 10K type strain sequencing project: providing services to taxonomists for standard genome sequencing and annotation.</title>
        <authorList>
            <consortium name="The Broad Institute Genomics Platform"/>
            <consortium name="The Broad Institute Genome Sequencing Center for Infectious Disease"/>
            <person name="Wu L."/>
            <person name="Ma J."/>
        </authorList>
    </citation>
    <scope>NUCLEOTIDE SEQUENCE [LARGE SCALE GENOMIC DNA]</scope>
    <source>
        <strain evidence="3">CCUG 51308</strain>
    </source>
</reference>
<dbReference type="InterPro" id="IPR029024">
    <property type="entry name" value="TerB-like"/>
</dbReference>
<dbReference type="SUPFAM" id="SSF158682">
    <property type="entry name" value="TerB-like"/>
    <property type="match status" value="1"/>
</dbReference>
<dbReference type="EMBL" id="JBHTBR010000005">
    <property type="protein sequence ID" value="MFC7291823.1"/>
    <property type="molecule type" value="Genomic_DNA"/>
</dbReference>
<evidence type="ECO:0000259" key="1">
    <source>
        <dbReference type="Pfam" id="PF05099"/>
    </source>
</evidence>
<dbReference type="Proteomes" id="UP001596492">
    <property type="component" value="Unassembled WGS sequence"/>
</dbReference>
<organism evidence="2 3">
    <name type="scientific">Hirschia litorea</name>
    <dbReference type="NCBI Taxonomy" id="1199156"/>
    <lineage>
        <taxon>Bacteria</taxon>
        <taxon>Pseudomonadati</taxon>
        <taxon>Pseudomonadota</taxon>
        <taxon>Alphaproteobacteria</taxon>
        <taxon>Hyphomonadales</taxon>
        <taxon>Hyphomonadaceae</taxon>
        <taxon>Hirschia</taxon>
    </lineage>
</organism>